<evidence type="ECO:0000313" key="2">
    <source>
        <dbReference type="Proteomes" id="UP001187343"/>
    </source>
</evidence>
<name>A0AA88PBF5_9TELE</name>
<keyword evidence="2" id="KW-1185">Reference proteome</keyword>
<evidence type="ECO:0000313" key="1">
    <source>
        <dbReference type="EMBL" id="KAK2874640.1"/>
    </source>
</evidence>
<comment type="caution">
    <text evidence="1">The sequence shown here is derived from an EMBL/GenBank/DDBJ whole genome shotgun (WGS) entry which is preliminary data.</text>
</comment>
<gene>
    <name evidence="1" type="ORF">Q8A67_021793</name>
</gene>
<protein>
    <submittedName>
        <fullName evidence="1">Uncharacterized protein</fullName>
    </submittedName>
</protein>
<organism evidence="1 2">
    <name type="scientific">Cirrhinus molitorella</name>
    <name type="common">mud carp</name>
    <dbReference type="NCBI Taxonomy" id="172907"/>
    <lineage>
        <taxon>Eukaryota</taxon>
        <taxon>Metazoa</taxon>
        <taxon>Chordata</taxon>
        <taxon>Craniata</taxon>
        <taxon>Vertebrata</taxon>
        <taxon>Euteleostomi</taxon>
        <taxon>Actinopterygii</taxon>
        <taxon>Neopterygii</taxon>
        <taxon>Teleostei</taxon>
        <taxon>Ostariophysi</taxon>
        <taxon>Cypriniformes</taxon>
        <taxon>Cyprinidae</taxon>
        <taxon>Labeoninae</taxon>
        <taxon>Labeonini</taxon>
        <taxon>Cirrhinus</taxon>
    </lineage>
</organism>
<dbReference type="AlphaFoldDB" id="A0AA88PBF5"/>
<accession>A0AA88PBF5</accession>
<sequence>MLFMKVLSGESVEKVFSNIGLLCIPPASFVVASEANTHTPAWNPIRGMSEETSFSTSLFLETPSFGHSVI</sequence>
<reference evidence="1" key="1">
    <citation type="submission" date="2023-08" db="EMBL/GenBank/DDBJ databases">
        <title>Chromosome-level Genome Assembly of mud carp (Cirrhinus molitorella).</title>
        <authorList>
            <person name="Liu H."/>
        </authorList>
    </citation>
    <scope>NUCLEOTIDE SEQUENCE</scope>
    <source>
        <strain evidence="1">Prfri</strain>
        <tissue evidence="1">Muscle</tissue>
    </source>
</reference>
<dbReference type="EMBL" id="JAUYZG010000021">
    <property type="protein sequence ID" value="KAK2874640.1"/>
    <property type="molecule type" value="Genomic_DNA"/>
</dbReference>
<proteinExistence type="predicted"/>
<dbReference type="Proteomes" id="UP001187343">
    <property type="component" value="Unassembled WGS sequence"/>
</dbReference>